<dbReference type="PROSITE" id="PS51257">
    <property type="entry name" value="PROKAR_LIPOPROTEIN"/>
    <property type="match status" value="1"/>
</dbReference>
<dbReference type="RefSeq" id="WP_213411708.1">
    <property type="nucleotide sequence ID" value="NZ_BOVK01000021.1"/>
</dbReference>
<protein>
    <submittedName>
        <fullName evidence="5">ABC transporter substrate-binding protein</fullName>
    </submittedName>
</protein>
<dbReference type="PANTHER" id="PTHR30061">
    <property type="entry name" value="MALTOSE-BINDING PERIPLASMIC PROTEIN"/>
    <property type="match status" value="1"/>
</dbReference>
<dbReference type="Pfam" id="PF01547">
    <property type="entry name" value="SBP_bac_1"/>
    <property type="match status" value="1"/>
</dbReference>
<dbReference type="GO" id="GO:0055052">
    <property type="term" value="C:ATP-binding cassette (ABC) transporter complex, substrate-binding subunit-containing"/>
    <property type="evidence" value="ECO:0007669"/>
    <property type="project" value="TreeGrafter"/>
</dbReference>
<feature type="signal peptide" evidence="4">
    <location>
        <begin position="1"/>
        <end position="25"/>
    </location>
</feature>
<evidence type="ECO:0000256" key="2">
    <source>
        <dbReference type="ARBA" id="ARBA00022448"/>
    </source>
</evidence>
<evidence type="ECO:0000256" key="4">
    <source>
        <dbReference type="SAM" id="SignalP"/>
    </source>
</evidence>
<evidence type="ECO:0000256" key="1">
    <source>
        <dbReference type="ARBA" id="ARBA00008520"/>
    </source>
</evidence>
<dbReference type="InterPro" id="IPR006059">
    <property type="entry name" value="SBP"/>
</dbReference>
<keyword evidence="3 4" id="KW-0732">Signal</keyword>
<dbReference type="Gene3D" id="3.40.190.10">
    <property type="entry name" value="Periplasmic binding protein-like II"/>
    <property type="match status" value="2"/>
</dbReference>
<sequence>MKRWSIMLLAAVLVLVMAACSGSNGANGGGSGGNQADAGNDEAPKKDVTIKMFQFKVEIADALNQMAAEYEQETGVKVIVETHGGGEDYNALLKAEIASGSEPEIFNSEGFAALEAYYDRAEDLSGESWAKDVIPSAAAPAQVDGKLLGMPMNIEGYGINYNKELFQQAGIEELPTTLSELEEVAQKLEAAGITPFATTNEWWSIGQHTINIGLAEQADPVAFIEDTKSGDASFVGNEVFEKWINYVDLVFKYSQSDKLTTDYATQVALFATGQAAMIQQGNWIQGDIDKVAQLDIGVMPIPIDDSGNARIYTGPANFWIVNSKSKHPEEAKAFLEWMVTSETGKRYLTEEFQFIPALTTIEANSEDIGQLGEGVSQLAANAGGWHWGRYPDGIIQGWGAAMQEYQGGTIGKEELFEKFDKAIQDIVQR</sequence>
<evidence type="ECO:0000313" key="6">
    <source>
        <dbReference type="Proteomes" id="UP000677918"/>
    </source>
</evidence>
<dbReference type="Proteomes" id="UP000677918">
    <property type="component" value="Unassembled WGS sequence"/>
</dbReference>
<comment type="caution">
    <text evidence="5">The sequence shown here is derived from an EMBL/GenBank/DDBJ whole genome shotgun (WGS) entry which is preliminary data.</text>
</comment>
<comment type="similarity">
    <text evidence="1">Belongs to the bacterial solute-binding protein 1 family.</text>
</comment>
<dbReference type="GO" id="GO:0015768">
    <property type="term" value="P:maltose transport"/>
    <property type="evidence" value="ECO:0007669"/>
    <property type="project" value="TreeGrafter"/>
</dbReference>
<dbReference type="GO" id="GO:0042956">
    <property type="term" value="P:maltodextrin transmembrane transport"/>
    <property type="evidence" value="ECO:0007669"/>
    <property type="project" value="TreeGrafter"/>
</dbReference>
<reference evidence="5" key="1">
    <citation type="submission" date="2021-04" db="EMBL/GenBank/DDBJ databases">
        <title>Draft genome sequence of Xylanibacillus composti strain K13.</title>
        <authorList>
            <person name="Uke A."/>
            <person name="Chhe C."/>
            <person name="Baramee S."/>
            <person name="Kosugi A."/>
        </authorList>
    </citation>
    <scope>NUCLEOTIDE SEQUENCE</scope>
    <source>
        <strain evidence="5">K13</strain>
    </source>
</reference>
<name>A0A8J4H3D7_9BACL</name>
<dbReference type="GO" id="GO:1901982">
    <property type="term" value="F:maltose binding"/>
    <property type="evidence" value="ECO:0007669"/>
    <property type="project" value="TreeGrafter"/>
</dbReference>
<organism evidence="5 6">
    <name type="scientific">Xylanibacillus composti</name>
    <dbReference type="NCBI Taxonomy" id="1572762"/>
    <lineage>
        <taxon>Bacteria</taxon>
        <taxon>Bacillati</taxon>
        <taxon>Bacillota</taxon>
        <taxon>Bacilli</taxon>
        <taxon>Bacillales</taxon>
        <taxon>Paenibacillaceae</taxon>
        <taxon>Xylanibacillus</taxon>
    </lineage>
</organism>
<accession>A0A8J4H3D7</accession>
<dbReference type="SUPFAM" id="SSF53850">
    <property type="entry name" value="Periplasmic binding protein-like II"/>
    <property type="match status" value="1"/>
</dbReference>
<dbReference type="AlphaFoldDB" id="A0A8J4H3D7"/>
<dbReference type="EMBL" id="BOVK01000021">
    <property type="protein sequence ID" value="GIQ68905.1"/>
    <property type="molecule type" value="Genomic_DNA"/>
</dbReference>
<proteinExistence type="inferred from homology"/>
<feature type="chain" id="PRO_5035155056" evidence="4">
    <location>
        <begin position="26"/>
        <end position="429"/>
    </location>
</feature>
<dbReference type="PANTHER" id="PTHR30061:SF50">
    <property type="entry name" value="MALTOSE_MALTODEXTRIN-BINDING PERIPLASMIC PROTEIN"/>
    <property type="match status" value="1"/>
</dbReference>
<gene>
    <name evidence="5" type="ORF">XYCOK13_17290</name>
</gene>
<keyword evidence="2" id="KW-0813">Transport</keyword>
<keyword evidence="6" id="KW-1185">Reference proteome</keyword>
<evidence type="ECO:0000313" key="5">
    <source>
        <dbReference type="EMBL" id="GIQ68905.1"/>
    </source>
</evidence>
<evidence type="ECO:0000256" key="3">
    <source>
        <dbReference type="ARBA" id="ARBA00022729"/>
    </source>
</evidence>